<evidence type="ECO:0000313" key="2">
    <source>
        <dbReference type="Proteomes" id="UP000320806"/>
    </source>
</evidence>
<dbReference type="Proteomes" id="UP000320806">
    <property type="component" value="Unassembled WGS sequence"/>
</dbReference>
<sequence length="180" mass="20272">MPVISGTGREQPMLREYLTYQRVVVRRKAEGLSDGQLRARLSGHPSALTVGGILKHLSWVEVKWAEAVFRGIPYELIQEPWASRRGTDAEWEWDTRGESGEQVLALYDRATRVADDVYDSVLDFDRVGVRAGSEDPGQTPDADAPSYALRWILLHLIQEYSRHAGHLDLLREQIDGSTGD</sequence>
<protein>
    <submittedName>
        <fullName evidence="1">Uncharacterized protein DUF664</fullName>
    </submittedName>
</protein>
<name>A0A542EGM1_9MICO</name>
<dbReference type="EMBL" id="VFMO01000001">
    <property type="protein sequence ID" value="TQJ14483.1"/>
    <property type="molecule type" value="Genomic_DNA"/>
</dbReference>
<dbReference type="Pfam" id="PF04978">
    <property type="entry name" value="MST"/>
    <property type="match status" value="1"/>
</dbReference>
<proteinExistence type="predicted"/>
<reference evidence="1 2" key="1">
    <citation type="submission" date="2019-06" db="EMBL/GenBank/DDBJ databases">
        <title>Sequencing the genomes of 1000 actinobacteria strains.</title>
        <authorList>
            <person name="Klenk H.-P."/>
        </authorList>
    </citation>
    <scope>NUCLEOTIDE SEQUENCE [LARGE SCALE GENOMIC DNA]</scope>
    <source>
        <strain evidence="1 2">DSM 19828</strain>
    </source>
</reference>
<dbReference type="AlphaFoldDB" id="A0A542EGM1"/>
<dbReference type="SUPFAM" id="SSF109854">
    <property type="entry name" value="DinB/YfiT-like putative metalloenzymes"/>
    <property type="match status" value="1"/>
</dbReference>
<accession>A0A542EGM1</accession>
<evidence type="ECO:0000313" key="1">
    <source>
        <dbReference type="EMBL" id="TQJ14483.1"/>
    </source>
</evidence>
<keyword evidence="2" id="KW-1185">Reference proteome</keyword>
<dbReference type="InterPro" id="IPR034660">
    <property type="entry name" value="DinB/YfiT-like"/>
</dbReference>
<gene>
    <name evidence="1" type="ORF">FB459_1949</name>
</gene>
<organism evidence="1 2">
    <name type="scientific">Yimella lutea</name>
    <dbReference type="NCBI Taxonomy" id="587872"/>
    <lineage>
        <taxon>Bacteria</taxon>
        <taxon>Bacillati</taxon>
        <taxon>Actinomycetota</taxon>
        <taxon>Actinomycetes</taxon>
        <taxon>Micrococcales</taxon>
        <taxon>Dermacoccaceae</taxon>
        <taxon>Yimella</taxon>
    </lineage>
</organism>
<dbReference type="Gene3D" id="1.20.120.450">
    <property type="entry name" value="dinb family like domain"/>
    <property type="match status" value="1"/>
</dbReference>
<dbReference type="InterPro" id="IPR007061">
    <property type="entry name" value="MST-like"/>
</dbReference>
<comment type="caution">
    <text evidence="1">The sequence shown here is derived from an EMBL/GenBank/DDBJ whole genome shotgun (WGS) entry which is preliminary data.</text>
</comment>